<dbReference type="EMBL" id="CABVGP010000004">
    <property type="protein sequence ID" value="VVJ24970.1"/>
    <property type="molecule type" value="Genomic_DNA"/>
</dbReference>
<evidence type="ECO:0000313" key="4">
    <source>
        <dbReference type="Proteomes" id="UP000399805"/>
    </source>
</evidence>
<proteinExistence type="predicted"/>
<keyword evidence="2" id="KW-1133">Transmembrane helix</keyword>
<evidence type="ECO:0000256" key="1">
    <source>
        <dbReference type="SAM" id="MobiDB-lite"/>
    </source>
</evidence>
<name>A0A6I8MA78_9PSEU</name>
<feature type="region of interest" description="Disordered" evidence="1">
    <location>
        <begin position="529"/>
        <end position="559"/>
    </location>
</feature>
<dbReference type="AlphaFoldDB" id="A0A6I8MA78"/>
<keyword evidence="4" id="KW-1185">Reference proteome</keyword>
<organism evidence="3 4">
    <name type="scientific">Amycolatopsis camponoti</name>
    <dbReference type="NCBI Taxonomy" id="2606593"/>
    <lineage>
        <taxon>Bacteria</taxon>
        <taxon>Bacillati</taxon>
        <taxon>Actinomycetota</taxon>
        <taxon>Actinomycetes</taxon>
        <taxon>Pseudonocardiales</taxon>
        <taxon>Pseudonocardiaceae</taxon>
        <taxon>Amycolatopsis</taxon>
    </lineage>
</organism>
<reference evidence="3 4" key="1">
    <citation type="submission" date="2019-09" db="EMBL/GenBank/DDBJ databases">
        <authorList>
            <person name="Leyn A S."/>
        </authorList>
    </citation>
    <scope>NUCLEOTIDE SEQUENCE [LARGE SCALE GENOMIC DNA]</scope>
    <source>
        <strain evidence="3">AA231_1</strain>
    </source>
</reference>
<protein>
    <submittedName>
        <fullName evidence="3">Uncharacterized protein</fullName>
    </submittedName>
</protein>
<evidence type="ECO:0000256" key="2">
    <source>
        <dbReference type="SAM" id="Phobius"/>
    </source>
</evidence>
<feature type="transmembrane region" description="Helical" evidence="2">
    <location>
        <begin position="64"/>
        <end position="80"/>
    </location>
</feature>
<feature type="transmembrane region" description="Helical" evidence="2">
    <location>
        <begin position="116"/>
        <end position="134"/>
    </location>
</feature>
<accession>A0A6I8MA78</accession>
<keyword evidence="2" id="KW-0472">Membrane</keyword>
<sequence>MSPGSADDTTRYLCAASYLDPRFGTRAITEFLVEPTRPVPPSPGLDAGRVLTEAVRARARRKNYDGLLVLLMAVVIGLSWDNPLLYGWIVLSIVLVIARSGKNVRVTERPLSPKTLALVGVAVVIVWLLLTYSGEIFDSGRSYSSRYYDDVQFDDSSGGDTARYVIGIVLAVVVLMVVTFERWSLWNLLTTRFKRFAPPAPDTGTLAGLFTEDFRAQLGRYRQIDEFAGAPGAPLVVYRGYKPFVGAGFRRDAWSMAIPLERVEDDGTDPADRRELTTETLYEEIRGAIADLRRSAPLSPDRRLGGLTVTEAVFTPAAELVDHLGESEAAAYLPDIEYPPHTRLPEAEVERIRREPKEWARYYLCFQVETWDRELVLTTFLHVAVDETTLYVEWTPFMLPPIRAEYRAVDKMRQESLRPFGQGLVGWLELPASLPGRIANLASWIRQPRREAGVLDPERYGAASTLRELASANLFTDYFQLVDIERYEKIIGSRLLPTIGKLLGDAGFSTANFDEQAAVVVNNDITIGGDNSAPITQTGQRGPRPRPSRMTGRQTGAEA</sequence>
<feature type="transmembrane region" description="Helical" evidence="2">
    <location>
        <begin position="164"/>
        <end position="185"/>
    </location>
</feature>
<evidence type="ECO:0000313" key="3">
    <source>
        <dbReference type="EMBL" id="VVJ24970.1"/>
    </source>
</evidence>
<dbReference type="RefSeq" id="WP_155549626.1">
    <property type="nucleotide sequence ID" value="NZ_CABVGP010000004.1"/>
</dbReference>
<gene>
    <name evidence="3" type="ORF">AA23TX_09726</name>
</gene>
<dbReference type="Proteomes" id="UP000399805">
    <property type="component" value="Unassembled WGS sequence"/>
</dbReference>
<keyword evidence="2" id="KW-0812">Transmembrane</keyword>